<dbReference type="EMBL" id="JAPWDV010000001">
    <property type="protein sequence ID" value="KAJ6225831.1"/>
    <property type="molecule type" value="Genomic_DNA"/>
</dbReference>
<sequence length="51" mass="6002">IDSGDDSEMNDSVKLNKNRYLTVSTFKNKVCVDIREYYVADNGKRRQFIVR</sequence>
<dbReference type="InterPro" id="IPR003173">
    <property type="entry name" value="PC4_C"/>
</dbReference>
<dbReference type="AlphaFoldDB" id="A0A9Q0RTG1"/>
<dbReference type="Proteomes" id="UP001142055">
    <property type="component" value="Chromosome 1"/>
</dbReference>
<dbReference type="GO" id="GO:0006355">
    <property type="term" value="P:regulation of DNA-templated transcription"/>
    <property type="evidence" value="ECO:0007669"/>
    <property type="project" value="InterPro"/>
</dbReference>
<feature type="domain" description="Transcriptional coactivator p15 (PC4) C-terminal" evidence="1">
    <location>
        <begin position="14"/>
        <end position="46"/>
    </location>
</feature>
<protein>
    <recommendedName>
        <fullName evidence="1">Transcriptional coactivator p15 (PC4) C-terminal domain-containing protein</fullName>
    </recommendedName>
</protein>
<comment type="caution">
    <text evidence="2">The sequence shown here is derived from an EMBL/GenBank/DDBJ whole genome shotgun (WGS) entry which is preliminary data.</text>
</comment>
<proteinExistence type="predicted"/>
<reference evidence="2" key="1">
    <citation type="submission" date="2022-12" db="EMBL/GenBank/DDBJ databases">
        <title>Genome assemblies of Blomia tropicalis.</title>
        <authorList>
            <person name="Cui Y."/>
        </authorList>
    </citation>
    <scope>NUCLEOTIDE SEQUENCE</scope>
    <source>
        <tissue evidence="2">Adult mites</tissue>
    </source>
</reference>
<feature type="non-terminal residue" evidence="2">
    <location>
        <position position="1"/>
    </location>
</feature>
<dbReference type="Gene3D" id="2.30.31.10">
    <property type="entry name" value="Transcriptional Coactivator Pc4, Chain A"/>
    <property type="match status" value="1"/>
</dbReference>
<organism evidence="2 3">
    <name type="scientific">Blomia tropicalis</name>
    <name type="common">Mite</name>
    <dbReference type="NCBI Taxonomy" id="40697"/>
    <lineage>
        <taxon>Eukaryota</taxon>
        <taxon>Metazoa</taxon>
        <taxon>Ecdysozoa</taxon>
        <taxon>Arthropoda</taxon>
        <taxon>Chelicerata</taxon>
        <taxon>Arachnida</taxon>
        <taxon>Acari</taxon>
        <taxon>Acariformes</taxon>
        <taxon>Sarcoptiformes</taxon>
        <taxon>Astigmata</taxon>
        <taxon>Glycyphagoidea</taxon>
        <taxon>Echimyopodidae</taxon>
        <taxon>Blomia</taxon>
    </lineage>
</organism>
<dbReference type="Pfam" id="PF02229">
    <property type="entry name" value="PC4"/>
    <property type="match status" value="1"/>
</dbReference>
<dbReference type="GO" id="GO:0003677">
    <property type="term" value="F:DNA binding"/>
    <property type="evidence" value="ECO:0007669"/>
    <property type="project" value="InterPro"/>
</dbReference>
<dbReference type="InterPro" id="IPR009044">
    <property type="entry name" value="ssDNA-bd_transcriptional_reg"/>
</dbReference>
<dbReference type="SUPFAM" id="SSF54447">
    <property type="entry name" value="ssDNA-binding transcriptional regulator domain"/>
    <property type="match status" value="1"/>
</dbReference>
<gene>
    <name evidence="2" type="ORF">RDWZM_004376</name>
</gene>
<name>A0A9Q0RTG1_BLOTA</name>
<evidence type="ECO:0000313" key="3">
    <source>
        <dbReference type="Proteomes" id="UP001142055"/>
    </source>
</evidence>
<evidence type="ECO:0000313" key="2">
    <source>
        <dbReference type="EMBL" id="KAJ6225831.1"/>
    </source>
</evidence>
<keyword evidence="3" id="KW-1185">Reference proteome</keyword>
<accession>A0A9Q0RTG1</accession>
<evidence type="ECO:0000259" key="1">
    <source>
        <dbReference type="Pfam" id="PF02229"/>
    </source>
</evidence>